<dbReference type="STRING" id="44577.ATY38_06420"/>
<dbReference type="KEGG" id="nur:ATY38_06420"/>
<accession>A0A0S3AIA6</accession>
<name>A0A0S3AIA6_9PROT</name>
<dbReference type="Proteomes" id="UP000244110">
    <property type="component" value="Unassembled WGS sequence"/>
</dbReference>
<dbReference type="Proteomes" id="UP000181998">
    <property type="component" value="Unassembled WGS sequence"/>
</dbReference>
<reference evidence="3 5" key="1">
    <citation type="submission" date="2016-10" db="EMBL/GenBank/DDBJ databases">
        <authorList>
            <person name="de Groot N.N."/>
        </authorList>
    </citation>
    <scope>NUCLEOTIDE SEQUENCE [LARGE SCALE GENOMIC DNA]</scope>
    <source>
        <strain evidence="3">Nm10</strain>
        <strain evidence="4 5">Nm9</strain>
    </source>
</reference>
<dbReference type="OrthoDB" id="8547994at2"/>
<dbReference type="EMBL" id="FNLN01000016">
    <property type="protein sequence ID" value="SDT99924.1"/>
    <property type="molecule type" value="Genomic_DNA"/>
</dbReference>
<sequence length="75" mass="8545">MKQKLLAHCIYCLLMSTTMTGCVSAIVTAVNLGFSGAFLEHWFYSWSIAFPVGFVLLLFVSPYFKRIVEAFIHYD</sequence>
<evidence type="ECO:0000256" key="1">
    <source>
        <dbReference type="SAM" id="Phobius"/>
    </source>
</evidence>
<evidence type="ECO:0000313" key="3">
    <source>
        <dbReference type="EMBL" id="SDT99924.1"/>
    </source>
</evidence>
<evidence type="ECO:0000313" key="4">
    <source>
        <dbReference type="EMBL" id="SEQ03209.1"/>
    </source>
</evidence>
<reference evidence="6" key="2">
    <citation type="submission" date="2016-10" db="EMBL/GenBank/DDBJ databases">
        <authorList>
            <person name="Varghese N."/>
            <person name="Submissions S."/>
        </authorList>
    </citation>
    <scope>NUCLEOTIDE SEQUENCE [LARGE SCALE GENOMIC DNA]</scope>
    <source>
        <strain evidence="6">Nm10</strain>
    </source>
</reference>
<protein>
    <submittedName>
        <fullName evidence="2">Uncharacterized protein DUF2798</fullName>
    </submittedName>
</protein>
<dbReference type="EMBL" id="QAOL01000014">
    <property type="protein sequence ID" value="PTQ85312.1"/>
    <property type="molecule type" value="Genomic_DNA"/>
</dbReference>
<keyword evidence="1" id="KW-0472">Membrane</keyword>
<gene>
    <name evidence="2" type="ORF">C8R28_101422</name>
    <name evidence="3" type="ORF">SAMN05216406_11623</name>
    <name evidence="4" type="ORF">SAMN05421510_101618</name>
</gene>
<keyword evidence="6" id="KW-1185">Reference proteome</keyword>
<evidence type="ECO:0000313" key="2">
    <source>
        <dbReference type="EMBL" id="PTQ85312.1"/>
    </source>
</evidence>
<evidence type="ECO:0000313" key="7">
    <source>
        <dbReference type="Proteomes" id="UP000244110"/>
    </source>
</evidence>
<keyword evidence="1" id="KW-1133">Transmembrane helix</keyword>
<reference evidence="2 7" key="3">
    <citation type="submission" date="2018-04" db="EMBL/GenBank/DDBJ databases">
        <title>Active sludge and wastewater microbial communities from Klosterneuburg, Austria.</title>
        <authorList>
            <person name="Wagner M."/>
        </authorList>
    </citation>
    <scope>NUCLEOTIDE SEQUENCE [LARGE SCALE GENOMIC DNA]</scope>
    <source>
        <strain evidence="2 7">Nm4</strain>
    </source>
</reference>
<evidence type="ECO:0000313" key="6">
    <source>
        <dbReference type="Proteomes" id="UP000182882"/>
    </source>
</evidence>
<dbReference type="Pfam" id="PF11391">
    <property type="entry name" value="DUF2798"/>
    <property type="match status" value="1"/>
</dbReference>
<dbReference type="EMBL" id="FOFX01000016">
    <property type="protein sequence ID" value="SEQ03209.1"/>
    <property type="molecule type" value="Genomic_DNA"/>
</dbReference>
<dbReference type="Proteomes" id="UP000182882">
    <property type="component" value="Unassembled WGS sequence"/>
</dbReference>
<dbReference type="RefSeq" id="WP_062558582.1">
    <property type="nucleotide sequence ID" value="NZ_CP013341.1"/>
</dbReference>
<dbReference type="InterPro" id="IPR021529">
    <property type="entry name" value="DUF2798"/>
</dbReference>
<keyword evidence="1" id="KW-0812">Transmembrane</keyword>
<dbReference type="AlphaFoldDB" id="A0A0S3AIA6"/>
<proteinExistence type="predicted"/>
<dbReference type="PROSITE" id="PS51257">
    <property type="entry name" value="PROKAR_LIPOPROTEIN"/>
    <property type="match status" value="1"/>
</dbReference>
<evidence type="ECO:0000313" key="5">
    <source>
        <dbReference type="Proteomes" id="UP000181998"/>
    </source>
</evidence>
<organism evidence="2 7">
    <name type="scientific">Nitrosomonas ureae</name>
    <dbReference type="NCBI Taxonomy" id="44577"/>
    <lineage>
        <taxon>Bacteria</taxon>
        <taxon>Pseudomonadati</taxon>
        <taxon>Pseudomonadota</taxon>
        <taxon>Betaproteobacteria</taxon>
        <taxon>Nitrosomonadales</taxon>
        <taxon>Nitrosomonadaceae</taxon>
        <taxon>Nitrosomonas</taxon>
    </lineage>
</organism>
<feature type="transmembrane region" description="Helical" evidence="1">
    <location>
        <begin position="41"/>
        <end position="64"/>
    </location>
</feature>